<dbReference type="EMBL" id="JASBWR010000082">
    <property type="protein sequence ID" value="KAJ9097853.1"/>
    <property type="molecule type" value="Genomic_DNA"/>
</dbReference>
<sequence>MNSTATSLLLSSPPRNGNAEGDGQRNEGMSEVELIKLAQEQLDWAQVEHAWAVAGKELLVIGP</sequence>
<gene>
    <name evidence="1" type="ORF">QFC19_006644</name>
</gene>
<name>A0ACC2VET0_9TREE</name>
<protein>
    <submittedName>
        <fullName evidence="1">Uncharacterized protein</fullName>
    </submittedName>
</protein>
<organism evidence="1 2">
    <name type="scientific">Naganishia cerealis</name>
    <dbReference type="NCBI Taxonomy" id="610337"/>
    <lineage>
        <taxon>Eukaryota</taxon>
        <taxon>Fungi</taxon>
        <taxon>Dikarya</taxon>
        <taxon>Basidiomycota</taxon>
        <taxon>Agaricomycotina</taxon>
        <taxon>Tremellomycetes</taxon>
        <taxon>Filobasidiales</taxon>
        <taxon>Filobasidiaceae</taxon>
        <taxon>Naganishia</taxon>
    </lineage>
</organism>
<dbReference type="Proteomes" id="UP001241377">
    <property type="component" value="Unassembled WGS sequence"/>
</dbReference>
<evidence type="ECO:0000313" key="1">
    <source>
        <dbReference type="EMBL" id="KAJ9097853.1"/>
    </source>
</evidence>
<reference evidence="1" key="1">
    <citation type="submission" date="2023-04" db="EMBL/GenBank/DDBJ databases">
        <title>Draft Genome sequencing of Naganishia species isolated from polar environments using Oxford Nanopore Technology.</title>
        <authorList>
            <person name="Leo P."/>
            <person name="Venkateswaran K."/>
        </authorList>
    </citation>
    <scope>NUCLEOTIDE SEQUENCE</scope>
    <source>
        <strain evidence="1">MNA-CCFEE 5261</strain>
    </source>
</reference>
<evidence type="ECO:0000313" key="2">
    <source>
        <dbReference type="Proteomes" id="UP001241377"/>
    </source>
</evidence>
<proteinExistence type="predicted"/>
<comment type="caution">
    <text evidence="1">The sequence shown here is derived from an EMBL/GenBank/DDBJ whole genome shotgun (WGS) entry which is preliminary data.</text>
</comment>
<keyword evidence="2" id="KW-1185">Reference proteome</keyword>
<accession>A0ACC2VET0</accession>